<protein>
    <submittedName>
        <fullName evidence="1">Uncharacterized protein</fullName>
    </submittedName>
</protein>
<accession>A0A174T3J9</accession>
<dbReference type="Proteomes" id="UP000095512">
    <property type="component" value="Unassembled WGS sequence"/>
</dbReference>
<dbReference type="AlphaFoldDB" id="A0A174T3J9"/>
<sequence>MREKFAKLIDVKSLMTLALTGGFIGLTCAGEITGEQFLTIFTMIVGFYFGTQSEKSKQR</sequence>
<name>A0A174T3J9_9FIRM</name>
<organism evidence="1 2">
    <name type="scientific">Enterocloster clostridioformis</name>
    <dbReference type="NCBI Taxonomy" id="1531"/>
    <lineage>
        <taxon>Bacteria</taxon>
        <taxon>Bacillati</taxon>
        <taxon>Bacillota</taxon>
        <taxon>Clostridia</taxon>
        <taxon>Lachnospirales</taxon>
        <taxon>Lachnospiraceae</taxon>
        <taxon>Enterocloster</taxon>
    </lineage>
</organism>
<evidence type="ECO:0000313" key="1">
    <source>
        <dbReference type="EMBL" id="CUQ01389.1"/>
    </source>
</evidence>
<gene>
    <name evidence="1" type="ORF">ERS852480_04644</name>
</gene>
<evidence type="ECO:0000313" key="2">
    <source>
        <dbReference type="Proteomes" id="UP000095512"/>
    </source>
</evidence>
<dbReference type="RefSeq" id="WP_057572871.1">
    <property type="nucleotide sequence ID" value="NZ_CZAB01000073.1"/>
</dbReference>
<reference evidence="1 2" key="1">
    <citation type="submission" date="2015-09" db="EMBL/GenBank/DDBJ databases">
        <authorList>
            <consortium name="Pathogen Informatics"/>
        </authorList>
    </citation>
    <scope>NUCLEOTIDE SEQUENCE [LARGE SCALE GENOMIC DNA]</scope>
    <source>
        <strain evidence="1 2">2789STDY5834865</strain>
    </source>
</reference>
<proteinExistence type="predicted"/>
<dbReference type="EMBL" id="CZAB01000073">
    <property type="protein sequence ID" value="CUQ01389.1"/>
    <property type="molecule type" value="Genomic_DNA"/>
</dbReference>